<dbReference type="CDD" id="cd02649">
    <property type="entry name" value="nuc_hydro_CeIAG"/>
    <property type="match status" value="1"/>
</dbReference>
<dbReference type="GO" id="GO:0016799">
    <property type="term" value="F:hydrolase activity, hydrolyzing N-glycosyl compounds"/>
    <property type="evidence" value="ECO:0007669"/>
    <property type="project" value="InterPro"/>
</dbReference>
<accession>A0A3Q0S547</accession>
<sequence>MKKKKLIFDLNTGVADAQALMVALAAPCVEILGITCCYGNTPLESVLKNTLCVLKVCKKLEIPVYQGCSQPLLAKKCQVEDCLGKDGLGDVSDPESPSLDLVQKENGVTALIKMVNQNPGEVSLVATAPLTNLAVAVQLDPSLSKKLKALYIVGGNTDSSGNSTVCREFNFMADPEAARIVLDCYTCPTYIAPWELSCSNSLSWSFCEQLLSQNTEKASFLKKISSLLMKKAQSPECQKELTAVKGFSSCDSYAVAAAIEDAFVTESEEVAVTVELEGTYTRGMMVVDCMELLNKKQKAILIKKVDLEKLKNLFINSLK</sequence>
<dbReference type="Ensembl" id="ENSACIT00000015951.1">
    <property type="protein sequence ID" value="ENSACIP00000015540.1"/>
    <property type="gene ID" value="ENSACIG00000012066.1"/>
</dbReference>
<proteinExistence type="inferred from homology"/>
<evidence type="ECO:0000259" key="2">
    <source>
        <dbReference type="Pfam" id="PF01156"/>
    </source>
</evidence>
<dbReference type="Proteomes" id="UP000261340">
    <property type="component" value="Unplaced"/>
</dbReference>
<dbReference type="InterPro" id="IPR036452">
    <property type="entry name" value="Ribo_hydro-like"/>
</dbReference>
<dbReference type="Gene3D" id="3.90.245.10">
    <property type="entry name" value="Ribonucleoside hydrolase-like"/>
    <property type="match status" value="1"/>
</dbReference>
<evidence type="ECO:0000313" key="3">
    <source>
        <dbReference type="Ensembl" id="ENSACIP00000015540.1"/>
    </source>
</evidence>
<dbReference type="SUPFAM" id="SSF53590">
    <property type="entry name" value="Nucleoside hydrolase"/>
    <property type="match status" value="1"/>
</dbReference>
<dbReference type="OMA" id="IFSAYEQ"/>
<dbReference type="InterPro" id="IPR052775">
    <property type="entry name" value="IUN_hydrolase"/>
</dbReference>
<protein>
    <recommendedName>
        <fullName evidence="2">Inosine/uridine-preferring nucleoside hydrolase domain-containing protein</fullName>
    </recommendedName>
</protein>
<dbReference type="InterPro" id="IPR001910">
    <property type="entry name" value="Inosine/uridine_hydrolase_dom"/>
</dbReference>
<evidence type="ECO:0000256" key="1">
    <source>
        <dbReference type="ARBA" id="ARBA00009176"/>
    </source>
</evidence>
<keyword evidence="4" id="KW-1185">Reference proteome</keyword>
<dbReference type="PANTHER" id="PTHR46190:SF1">
    <property type="entry name" value="SI:CH211-201H21.5"/>
    <property type="match status" value="1"/>
</dbReference>
<dbReference type="Pfam" id="PF01156">
    <property type="entry name" value="IU_nuc_hydro"/>
    <property type="match status" value="1"/>
</dbReference>
<comment type="similarity">
    <text evidence="1">Belongs to the IUNH family.</text>
</comment>
<organism evidence="3 4">
    <name type="scientific">Amphilophus citrinellus</name>
    <name type="common">Midas cichlid</name>
    <name type="synonym">Cichlasoma citrinellum</name>
    <dbReference type="NCBI Taxonomy" id="61819"/>
    <lineage>
        <taxon>Eukaryota</taxon>
        <taxon>Metazoa</taxon>
        <taxon>Chordata</taxon>
        <taxon>Craniata</taxon>
        <taxon>Vertebrata</taxon>
        <taxon>Euteleostomi</taxon>
        <taxon>Actinopterygii</taxon>
        <taxon>Neopterygii</taxon>
        <taxon>Teleostei</taxon>
        <taxon>Neoteleostei</taxon>
        <taxon>Acanthomorphata</taxon>
        <taxon>Ovalentaria</taxon>
        <taxon>Cichlomorphae</taxon>
        <taxon>Cichliformes</taxon>
        <taxon>Cichlidae</taxon>
        <taxon>New World cichlids</taxon>
        <taxon>Cichlasomatinae</taxon>
        <taxon>Heroini</taxon>
        <taxon>Amphilophus</taxon>
    </lineage>
</organism>
<dbReference type="GeneTree" id="ENSGT00940000164275"/>
<reference evidence="3" key="1">
    <citation type="submission" date="2025-08" db="UniProtKB">
        <authorList>
            <consortium name="Ensembl"/>
        </authorList>
    </citation>
    <scope>IDENTIFICATION</scope>
</reference>
<dbReference type="STRING" id="61819.ENSACIP00000015540"/>
<dbReference type="PANTHER" id="PTHR46190">
    <property type="entry name" value="SI:CH211-201H21.5-RELATED"/>
    <property type="match status" value="1"/>
</dbReference>
<feature type="domain" description="Inosine/uridine-preferring nucleoside hydrolase" evidence="2">
    <location>
        <begin position="6"/>
        <end position="311"/>
    </location>
</feature>
<evidence type="ECO:0000313" key="4">
    <source>
        <dbReference type="Proteomes" id="UP000261340"/>
    </source>
</evidence>
<dbReference type="AlphaFoldDB" id="A0A3Q0S547"/>
<reference evidence="3" key="2">
    <citation type="submission" date="2025-09" db="UniProtKB">
        <authorList>
            <consortium name="Ensembl"/>
        </authorList>
    </citation>
    <scope>IDENTIFICATION</scope>
</reference>
<name>A0A3Q0S547_AMPCI</name>